<comment type="subcellular location">
    <subcellularLocation>
        <location evidence="1">Membrane</location>
        <topology evidence="1">Multi-pass membrane protein</topology>
    </subcellularLocation>
</comment>
<reference evidence="12" key="1">
    <citation type="submission" date="2021-06" db="EMBL/GenBank/DDBJ databases">
        <authorList>
            <person name="Hodson N. C."/>
            <person name="Mongue J. A."/>
            <person name="Jaron S. K."/>
        </authorList>
    </citation>
    <scope>NUCLEOTIDE SEQUENCE</scope>
</reference>
<evidence type="ECO:0000256" key="5">
    <source>
        <dbReference type="ARBA" id="ARBA00022832"/>
    </source>
</evidence>
<evidence type="ECO:0000256" key="3">
    <source>
        <dbReference type="ARBA" id="ARBA00022516"/>
    </source>
</evidence>
<dbReference type="Proteomes" id="UP000708208">
    <property type="component" value="Unassembled WGS sequence"/>
</dbReference>
<comment type="caution">
    <text evidence="12">The sequence shown here is derived from an EMBL/GenBank/DDBJ whole genome shotgun (WGS) entry which is preliminary data.</text>
</comment>
<evidence type="ECO:0000256" key="2">
    <source>
        <dbReference type="ARBA" id="ARBA00009295"/>
    </source>
</evidence>
<dbReference type="AlphaFoldDB" id="A0A8J2JIS1"/>
<dbReference type="GO" id="GO:0005506">
    <property type="term" value="F:iron ion binding"/>
    <property type="evidence" value="ECO:0007669"/>
    <property type="project" value="TreeGrafter"/>
</dbReference>
<name>A0A8J2JIS1_9HEXA</name>
<dbReference type="GO" id="GO:0005789">
    <property type="term" value="C:endoplasmic reticulum membrane"/>
    <property type="evidence" value="ECO:0007669"/>
    <property type="project" value="TreeGrafter"/>
</dbReference>
<dbReference type="PANTHER" id="PTHR11351">
    <property type="entry name" value="ACYL-COA DESATURASE"/>
    <property type="match status" value="1"/>
</dbReference>
<evidence type="ECO:0000313" key="12">
    <source>
        <dbReference type="EMBL" id="CAG7659256.1"/>
    </source>
</evidence>
<dbReference type="GO" id="GO:0006636">
    <property type="term" value="P:unsaturated fatty acid biosynthetic process"/>
    <property type="evidence" value="ECO:0007669"/>
    <property type="project" value="TreeGrafter"/>
</dbReference>
<protein>
    <recommendedName>
        <fullName evidence="14">Acyl-CoA desaturase</fullName>
    </recommendedName>
</protein>
<organism evidence="12 13">
    <name type="scientific">Allacma fusca</name>
    <dbReference type="NCBI Taxonomy" id="39272"/>
    <lineage>
        <taxon>Eukaryota</taxon>
        <taxon>Metazoa</taxon>
        <taxon>Ecdysozoa</taxon>
        <taxon>Arthropoda</taxon>
        <taxon>Hexapoda</taxon>
        <taxon>Collembola</taxon>
        <taxon>Symphypleona</taxon>
        <taxon>Sminthuridae</taxon>
        <taxon>Allacma</taxon>
    </lineage>
</organism>
<evidence type="ECO:0000256" key="1">
    <source>
        <dbReference type="ARBA" id="ARBA00004141"/>
    </source>
</evidence>
<dbReference type="GO" id="GO:0004768">
    <property type="term" value="F:stearoyl-CoA 9-desaturase activity"/>
    <property type="evidence" value="ECO:0007669"/>
    <property type="project" value="TreeGrafter"/>
</dbReference>
<feature type="transmembrane region" description="Helical" evidence="11">
    <location>
        <begin position="57"/>
        <end position="80"/>
    </location>
</feature>
<gene>
    <name evidence="12" type="ORF">AFUS01_LOCUS1085</name>
</gene>
<keyword evidence="3" id="KW-0444">Lipid biosynthesis</keyword>
<sequence>MKPDQDSVPEEQHTPSRKKFEIFDTFNLYLGPTMIFFHLLAVYGCLVVLAGHVSWKIIVYQYVVFLFSGFGIVAGAHRLWAHKAYKAKLPLRIFLMVCNTLALQ</sequence>
<evidence type="ECO:0000256" key="7">
    <source>
        <dbReference type="ARBA" id="ARBA00023002"/>
    </source>
</evidence>
<evidence type="ECO:0000256" key="10">
    <source>
        <dbReference type="ARBA" id="ARBA00023160"/>
    </source>
</evidence>
<evidence type="ECO:0000313" key="13">
    <source>
        <dbReference type="Proteomes" id="UP000708208"/>
    </source>
</evidence>
<keyword evidence="10" id="KW-0275">Fatty acid biosynthesis</keyword>
<proteinExistence type="inferred from homology"/>
<keyword evidence="7" id="KW-0560">Oxidoreductase</keyword>
<evidence type="ECO:0000256" key="11">
    <source>
        <dbReference type="SAM" id="Phobius"/>
    </source>
</evidence>
<comment type="similarity">
    <text evidence="2">Belongs to the fatty acid desaturase type 1 family.</text>
</comment>
<dbReference type="PANTHER" id="PTHR11351:SF31">
    <property type="entry name" value="DESATURASE 1, ISOFORM A-RELATED"/>
    <property type="match status" value="1"/>
</dbReference>
<dbReference type="EMBL" id="CAJVCH010006003">
    <property type="protein sequence ID" value="CAG7659256.1"/>
    <property type="molecule type" value="Genomic_DNA"/>
</dbReference>
<keyword evidence="4 11" id="KW-0812">Transmembrane</keyword>
<evidence type="ECO:0000256" key="8">
    <source>
        <dbReference type="ARBA" id="ARBA00023098"/>
    </source>
</evidence>
<accession>A0A8J2JIS1</accession>
<keyword evidence="8" id="KW-0443">Lipid metabolism</keyword>
<keyword evidence="6 11" id="KW-1133">Transmembrane helix</keyword>
<feature type="transmembrane region" description="Helical" evidence="11">
    <location>
        <begin position="26"/>
        <end position="51"/>
    </location>
</feature>
<dbReference type="InterPro" id="IPR015876">
    <property type="entry name" value="Acyl-CoA_DS"/>
</dbReference>
<feature type="non-terminal residue" evidence="12">
    <location>
        <position position="1"/>
    </location>
</feature>
<keyword evidence="9 11" id="KW-0472">Membrane</keyword>
<dbReference type="OrthoDB" id="7437350at2759"/>
<evidence type="ECO:0000256" key="6">
    <source>
        <dbReference type="ARBA" id="ARBA00022989"/>
    </source>
</evidence>
<keyword evidence="13" id="KW-1185">Reference proteome</keyword>
<evidence type="ECO:0000256" key="9">
    <source>
        <dbReference type="ARBA" id="ARBA00023136"/>
    </source>
</evidence>
<keyword evidence="5" id="KW-0276">Fatty acid metabolism</keyword>
<evidence type="ECO:0008006" key="14">
    <source>
        <dbReference type="Google" id="ProtNLM"/>
    </source>
</evidence>
<evidence type="ECO:0000256" key="4">
    <source>
        <dbReference type="ARBA" id="ARBA00022692"/>
    </source>
</evidence>